<dbReference type="Gene3D" id="3.40.720.10">
    <property type="entry name" value="Alkaline Phosphatase, subunit A"/>
    <property type="match status" value="1"/>
</dbReference>
<sequence length="810" mass="90415">MGVTPATPRQGDRLKEPFRLADICSAPWLGWLFVYASVLLFFFGHRCIALKSLIAMYGSSKDHTGGAEVAAMSLGFLQDFVCATYFASILWLFDTLKHAALSWADSENTKHKCVTTPRVWTITTFLTSWLLLFAMMTPFVADLLLVQLRSMRFTFDLITMAINERNYVSAAPISSDEYTEGLMSAASLAVMATFFAIVRTWTRWCNLTRWNPTHLFIMGNQPGDVKVNTVKGVKYVELSLEEGSFPQSPASGKYLRDLIHQSVSFRRVLQAAVACTGLIIIPIVTVSLSSACSPRVAYTAMNATLNELFGHALQPSAKGASSAGANSNLPPIETNIHSTEQYKPFGKNSLYRRTTGFQGDLAFNINVTPENPPNVLVIGVESFRWHDSRYLVGDEDPAKLFKGANMTITPNFNRWAKRGVALRNMWSSNPTSRSLESMLFAQTPYDSPVKTGITGGRKNTKLAGLPQFFKAKGYETYFTTGCATDFENWNVFLPSHGFDTVWSKNDIAEWAEKDLGITHDDWYGDEHRGFTWGVHDDLNLQILGNLLVNKTKEQSERVANGEAKQPLFITHYTISSHAPFDARPTWYAEAEKPDFSALYEGEKYAGSIKSYLEMRHFTDVELGKFMDRMAAAGVLNDTIVVIMGDHGQAPEADSIHRDELSVTRVAAAIVAEGRLGNATGLVIEDAVEQYDILNTLADITGVPDGGFEQNGVGRSLKRKVRFGDRGVFSNVPGYKMSVVRGNLRLRFDSITDWMQLHNTETDHDMQVDLFSEQSPKAQAEWLAWRDEGRRISAYYTKRWDGNCFLAVDCD</sequence>
<keyword evidence="1" id="KW-1133">Transmembrane helix</keyword>
<dbReference type="CDD" id="cd16015">
    <property type="entry name" value="LTA_synthase"/>
    <property type="match status" value="1"/>
</dbReference>
<dbReference type="SUPFAM" id="SSF53649">
    <property type="entry name" value="Alkaline phosphatase-like"/>
    <property type="match status" value="1"/>
</dbReference>
<feature type="domain" description="Sulfatase N-terminal" evidence="2">
    <location>
        <begin position="373"/>
        <end position="652"/>
    </location>
</feature>
<dbReference type="InterPro" id="IPR000917">
    <property type="entry name" value="Sulfatase_N"/>
</dbReference>
<protein>
    <recommendedName>
        <fullName evidence="2">Sulfatase N-terminal domain-containing protein</fullName>
    </recommendedName>
</protein>
<dbReference type="GeneID" id="20655035"/>
<dbReference type="Pfam" id="PF00884">
    <property type="entry name" value="Sulfatase"/>
    <property type="match status" value="1"/>
</dbReference>
<feature type="transmembrane region" description="Helical" evidence="1">
    <location>
        <begin position="69"/>
        <end position="93"/>
    </location>
</feature>
<dbReference type="SMR" id="G4YSB1"/>
<feature type="transmembrane region" description="Helical" evidence="1">
    <location>
        <begin position="28"/>
        <end position="48"/>
    </location>
</feature>
<evidence type="ECO:0000256" key="1">
    <source>
        <dbReference type="SAM" id="Phobius"/>
    </source>
</evidence>
<dbReference type="Proteomes" id="UP000002640">
    <property type="component" value="Unassembled WGS sequence"/>
</dbReference>
<dbReference type="AlphaFoldDB" id="G4YSB1"/>
<evidence type="ECO:0000313" key="4">
    <source>
        <dbReference type="Proteomes" id="UP000002640"/>
    </source>
</evidence>
<dbReference type="InterPro" id="IPR017850">
    <property type="entry name" value="Alkaline_phosphatase_core_sf"/>
</dbReference>
<dbReference type="EMBL" id="JH159152">
    <property type="protein sequence ID" value="EGZ25342.1"/>
    <property type="molecule type" value="Genomic_DNA"/>
</dbReference>
<feature type="transmembrane region" description="Helical" evidence="1">
    <location>
        <begin position="268"/>
        <end position="288"/>
    </location>
</feature>
<dbReference type="PANTHER" id="PTHR43751:SF3">
    <property type="entry name" value="SULFATASE N-TERMINAL DOMAIN-CONTAINING PROTEIN"/>
    <property type="match status" value="1"/>
</dbReference>
<dbReference type="STRING" id="1094619.G4YSB1"/>
<dbReference type="PANTHER" id="PTHR43751">
    <property type="entry name" value="SULFATASE"/>
    <property type="match status" value="1"/>
</dbReference>
<dbReference type="KEGG" id="psoj:PHYSODRAFT_478693"/>
<reference evidence="3 4" key="1">
    <citation type="journal article" date="2006" name="Science">
        <title>Phytophthora genome sequences uncover evolutionary origins and mechanisms of pathogenesis.</title>
        <authorList>
            <person name="Tyler B.M."/>
            <person name="Tripathy S."/>
            <person name="Zhang X."/>
            <person name="Dehal P."/>
            <person name="Jiang R.H."/>
            <person name="Aerts A."/>
            <person name="Arredondo F.D."/>
            <person name="Baxter L."/>
            <person name="Bensasson D."/>
            <person name="Beynon J.L."/>
            <person name="Chapman J."/>
            <person name="Damasceno C.M."/>
            <person name="Dorrance A.E."/>
            <person name="Dou D."/>
            <person name="Dickerman A.W."/>
            <person name="Dubchak I.L."/>
            <person name="Garbelotto M."/>
            <person name="Gijzen M."/>
            <person name="Gordon S.G."/>
            <person name="Govers F."/>
            <person name="Grunwald N.J."/>
            <person name="Huang W."/>
            <person name="Ivors K.L."/>
            <person name="Jones R.W."/>
            <person name="Kamoun S."/>
            <person name="Krampis K."/>
            <person name="Lamour K.H."/>
            <person name="Lee M.K."/>
            <person name="McDonald W.H."/>
            <person name="Medina M."/>
            <person name="Meijer H.J."/>
            <person name="Nordberg E.K."/>
            <person name="Maclean D.J."/>
            <person name="Ospina-Giraldo M.D."/>
            <person name="Morris P.F."/>
            <person name="Phuntumart V."/>
            <person name="Putnam N.H."/>
            <person name="Rash S."/>
            <person name="Rose J.K."/>
            <person name="Sakihama Y."/>
            <person name="Salamov A.A."/>
            <person name="Savidor A."/>
            <person name="Scheuring C.F."/>
            <person name="Smith B.M."/>
            <person name="Sobral B.W."/>
            <person name="Terry A."/>
            <person name="Torto-Alalibo T.A."/>
            <person name="Win J."/>
            <person name="Xu Z."/>
            <person name="Zhang H."/>
            <person name="Grigoriev I.V."/>
            <person name="Rokhsar D.S."/>
            <person name="Boore J.L."/>
        </authorList>
    </citation>
    <scope>NUCLEOTIDE SEQUENCE [LARGE SCALE GENOMIC DNA]</scope>
    <source>
        <strain evidence="3 4">P6497</strain>
    </source>
</reference>
<keyword evidence="1" id="KW-0812">Transmembrane</keyword>
<feature type="transmembrane region" description="Helical" evidence="1">
    <location>
        <begin position="126"/>
        <end position="146"/>
    </location>
</feature>
<dbReference type="InterPro" id="IPR052701">
    <property type="entry name" value="GAG_Ulvan_Degrading_Sulfatases"/>
</dbReference>
<keyword evidence="4" id="KW-1185">Reference proteome</keyword>
<keyword evidence="1" id="KW-0472">Membrane</keyword>
<proteinExistence type="predicted"/>
<evidence type="ECO:0000259" key="2">
    <source>
        <dbReference type="Pfam" id="PF00884"/>
    </source>
</evidence>
<organism evidence="3 4">
    <name type="scientific">Phytophthora sojae (strain P6497)</name>
    <name type="common">Soybean stem and root rot agent</name>
    <name type="synonym">Phytophthora megasperma f. sp. glycines</name>
    <dbReference type="NCBI Taxonomy" id="1094619"/>
    <lineage>
        <taxon>Eukaryota</taxon>
        <taxon>Sar</taxon>
        <taxon>Stramenopiles</taxon>
        <taxon>Oomycota</taxon>
        <taxon>Peronosporomycetes</taxon>
        <taxon>Peronosporales</taxon>
        <taxon>Peronosporaceae</taxon>
        <taxon>Phytophthora</taxon>
    </lineage>
</organism>
<evidence type="ECO:0000313" key="3">
    <source>
        <dbReference type="EMBL" id="EGZ25342.1"/>
    </source>
</evidence>
<accession>G4YSB1</accession>
<gene>
    <name evidence="3" type="ORF">PHYSODRAFT_478693</name>
</gene>
<dbReference type="RefSeq" id="XP_009520630.1">
    <property type="nucleotide sequence ID" value="XM_009522335.1"/>
</dbReference>
<name>G4YSB1_PHYSP</name>
<dbReference type="InParanoid" id="G4YSB1"/>